<dbReference type="InterPro" id="IPR023577">
    <property type="entry name" value="CYTH_domain"/>
</dbReference>
<evidence type="ECO:0000313" key="2">
    <source>
        <dbReference type="EMBL" id="KMY49102.1"/>
    </source>
</evidence>
<dbReference type="SUPFAM" id="SSF55154">
    <property type="entry name" value="CYTH-like phosphatases"/>
    <property type="match status" value="1"/>
</dbReference>
<sequence length="192" mass="22418">MNQHLEIEFKNLLTKEEFQRLKQSFSVKESDFIYQENHYFDTTQFSLKENESALRIRHKKGDYELTLKQPAKEGLLETNQPLSKEEADSLLQGNRLPEGYITTLIGEMGIHSDIQFFGTLGTNRAEFAYKGGLLVLDHSLYLNTEDFEVEYEVTNKLAGKEIFDNLLDSLQIPTRKTENKVRRFYQAKKKQL</sequence>
<dbReference type="RefSeq" id="WP_049680434.1">
    <property type="nucleotide sequence ID" value="NZ_LFZW01000001.1"/>
</dbReference>
<gene>
    <name evidence="2" type="ORF">AC625_05875</name>
</gene>
<evidence type="ECO:0000313" key="3">
    <source>
        <dbReference type="Proteomes" id="UP000037146"/>
    </source>
</evidence>
<dbReference type="InterPro" id="IPR009195">
    <property type="entry name" value="Uncharacterised_YjbK"/>
</dbReference>
<organism evidence="2 3">
    <name type="scientific">Peribacillus loiseleuriae</name>
    <dbReference type="NCBI Taxonomy" id="1679170"/>
    <lineage>
        <taxon>Bacteria</taxon>
        <taxon>Bacillati</taxon>
        <taxon>Bacillota</taxon>
        <taxon>Bacilli</taxon>
        <taxon>Bacillales</taxon>
        <taxon>Bacillaceae</taxon>
        <taxon>Peribacillus</taxon>
    </lineage>
</organism>
<dbReference type="EMBL" id="LFZW01000001">
    <property type="protein sequence ID" value="KMY49102.1"/>
    <property type="molecule type" value="Genomic_DNA"/>
</dbReference>
<accession>A0A0K9GS56</accession>
<name>A0A0K9GS56_9BACI</name>
<dbReference type="SMART" id="SM01118">
    <property type="entry name" value="CYTH"/>
    <property type="match status" value="1"/>
</dbReference>
<feature type="domain" description="CYTH" evidence="1">
    <location>
        <begin position="4"/>
        <end position="191"/>
    </location>
</feature>
<dbReference type="PATRIC" id="fig|1679170.3.peg.1256"/>
<reference evidence="3" key="1">
    <citation type="submission" date="2015-07" db="EMBL/GenBank/DDBJ databases">
        <title>Genome sequencing project for genomic taxonomy and phylogenomics of Bacillus-like bacteria.</title>
        <authorList>
            <person name="Liu B."/>
            <person name="Wang J."/>
            <person name="Zhu Y."/>
            <person name="Liu G."/>
            <person name="Chen Q."/>
            <person name="Chen Z."/>
            <person name="Lan J."/>
            <person name="Che J."/>
            <person name="Ge C."/>
            <person name="Shi H."/>
            <person name="Pan Z."/>
            <person name="Liu X."/>
        </authorList>
    </citation>
    <scope>NUCLEOTIDE SEQUENCE [LARGE SCALE GENOMIC DNA]</scope>
    <source>
        <strain evidence="3">FJAT-27997</strain>
    </source>
</reference>
<dbReference type="PIRSF" id="PIRSF012526">
    <property type="entry name" value="CYTH_UCP012526"/>
    <property type="match status" value="1"/>
</dbReference>
<dbReference type="InterPro" id="IPR033469">
    <property type="entry name" value="CYTH-like_dom_sf"/>
</dbReference>
<dbReference type="CDD" id="cd07762">
    <property type="entry name" value="CYTH-like_Pase_1"/>
    <property type="match status" value="1"/>
</dbReference>
<protein>
    <recommendedName>
        <fullName evidence="1">CYTH domain-containing protein</fullName>
    </recommendedName>
</protein>
<dbReference type="STRING" id="1679170.AC625_05875"/>
<dbReference type="Proteomes" id="UP000037146">
    <property type="component" value="Unassembled WGS sequence"/>
</dbReference>
<evidence type="ECO:0000259" key="1">
    <source>
        <dbReference type="PROSITE" id="PS51707"/>
    </source>
</evidence>
<dbReference type="OrthoDB" id="384378at2"/>
<dbReference type="AlphaFoldDB" id="A0A0K9GS56"/>
<dbReference type="Pfam" id="PF01928">
    <property type="entry name" value="CYTH"/>
    <property type="match status" value="1"/>
</dbReference>
<dbReference type="Gene3D" id="2.40.320.10">
    <property type="entry name" value="Hypothetical Protein Pfu-838710-001"/>
    <property type="match status" value="1"/>
</dbReference>
<comment type="caution">
    <text evidence="2">The sequence shown here is derived from an EMBL/GenBank/DDBJ whole genome shotgun (WGS) entry which is preliminary data.</text>
</comment>
<keyword evidence="3" id="KW-1185">Reference proteome</keyword>
<proteinExistence type="predicted"/>
<dbReference type="PROSITE" id="PS51707">
    <property type="entry name" value="CYTH"/>
    <property type="match status" value="1"/>
</dbReference>